<name>A0A5N6SFF3_ASPPS</name>
<organism evidence="2 3">
    <name type="scientific">Aspergillus pseudotamarii</name>
    <dbReference type="NCBI Taxonomy" id="132259"/>
    <lineage>
        <taxon>Eukaryota</taxon>
        <taxon>Fungi</taxon>
        <taxon>Dikarya</taxon>
        <taxon>Ascomycota</taxon>
        <taxon>Pezizomycotina</taxon>
        <taxon>Eurotiomycetes</taxon>
        <taxon>Eurotiomycetidae</taxon>
        <taxon>Eurotiales</taxon>
        <taxon>Aspergillaceae</taxon>
        <taxon>Aspergillus</taxon>
        <taxon>Aspergillus subgen. Circumdati</taxon>
    </lineage>
</organism>
<dbReference type="OrthoDB" id="4510469at2759"/>
<feature type="compositionally biased region" description="Pro residues" evidence="1">
    <location>
        <begin position="7"/>
        <end position="16"/>
    </location>
</feature>
<evidence type="ECO:0000313" key="2">
    <source>
        <dbReference type="EMBL" id="KAE8132411.1"/>
    </source>
</evidence>
<feature type="compositionally biased region" description="Polar residues" evidence="1">
    <location>
        <begin position="64"/>
        <end position="75"/>
    </location>
</feature>
<dbReference type="GeneID" id="43645134"/>
<evidence type="ECO:0000313" key="3">
    <source>
        <dbReference type="Proteomes" id="UP000325672"/>
    </source>
</evidence>
<dbReference type="RefSeq" id="XP_031908474.1">
    <property type="nucleotide sequence ID" value="XM_032060924.1"/>
</dbReference>
<dbReference type="Proteomes" id="UP000325672">
    <property type="component" value="Unassembled WGS sequence"/>
</dbReference>
<gene>
    <name evidence="2" type="ORF">BDV38DRAFT_287728</name>
</gene>
<evidence type="ECO:0000256" key="1">
    <source>
        <dbReference type="SAM" id="MobiDB-lite"/>
    </source>
</evidence>
<keyword evidence="3" id="KW-1185">Reference proteome</keyword>
<feature type="compositionally biased region" description="Polar residues" evidence="1">
    <location>
        <begin position="25"/>
        <end position="41"/>
    </location>
</feature>
<accession>A0A5N6SFF3</accession>
<dbReference type="AlphaFoldDB" id="A0A5N6SFF3"/>
<proteinExistence type="predicted"/>
<protein>
    <submittedName>
        <fullName evidence="2">Uncharacterized protein</fullName>
    </submittedName>
</protein>
<sequence length="189" mass="20918">MYRTSLPPQPSTPEPVPAETEEIGSVSSMALSEPSSPNAIQEGNDPKQKGTTTGDSCILPLRKQMSSETSPTANLTDEPHIVPSQIAADKPRPPENPAAELAPSRRNAIVPLTPLPLFKSVKNKNEEIYNGVAYWYQSFRLQMWSPVASMVGIHWEKAEQLSWHMGREEIFQRSTSSMAIRPIFYGKGL</sequence>
<reference evidence="2 3" key="1">
    <citation type="submission" date="2019-04" db="EMBL/GenBank/DDBJ databases">
        <title>Friends and foes A comparative genomics study of 23 Aspergillus species from section Flavi.</title>
        <authorList>
            <consortium name="DOE Joint Genome Institute"/>
            <person name="Kjaerbolling I."/>
            <person name="Vesth T."/>
            <person name="Frisvad J.C."/>
            <person name="Nybo J.L."/>
            <person name="Theobald S."/>
            <person name="Kildgaard S."/>
            <person name="Isbrandt T."/>
            <person name="Kuo A."/>
            <person name="Sato A."/>
            <person name="Lyhne E.K."/>
            <person name="Kogle M.E."/>
            <person name="Wiebenga A."/>
            <person name="Kun R.S."/>
            <person name="Lubbers R.J."/>
            <person name="Makela M.R."/>
            <person name="Barry K."/>
            <person name="Chovatia M."/>
            <person name="Clum A."/>
            <person name="Daum C."/>
            <person name="Haridas S."/>
            <person name="He G."/>
            <person name="LaButti K."/>
            <person name="Lipzen A."/>
            <person name="Mondo S."/>
            <person name="Riley R."/>
            <person name="Salamov A."/>
            <person name="Simmons B.A."/>
            <person name="Magnuson J.K."/>
            <person name="Henrissat B."/>
            <person name="Mortensen U.H."/>
            <person name="Larsen T.O."/>
            <person name="Devries R.P."/>
            <person name="Grigoriev I.V."/>
            <person name="Machida M."/>
            <person name="Baker S.E."/>
            <person name="Andersen M.R."/>
        </authorList>
    </citation>
    <scope>NUCLEOTIDE SEQUENCE [LARGE SCALE GENOMIC DNA]</scope>
    <source>
        <strain evidence="2 3">CBS 117625</strain>
    </source>
</reference>
<dbReference type="EMBL" id="ML743633">
    <property type="protein sequence ID" value="KAE8132411.1"/>
    <property type="molecule type" value="Genomic_DNA"/>
</dbReference>
<feature type="region of interest" description="Disordered" evidence="1">
    <location>
        <begin position="1"/>
        <end position="79"/>
    </location>
</feature>